<sequence>MGRERRGRTVRGSSFGQPGISGRDRVGEPKSEEKPFQISKREVWEAYQKVKANKGAPGVDGVTIEDFEKDLKNNLYKIWNRMSSGAYFPPPVRAVPIPKDGGKGVRILGVPTVADRIAQTVVASRLEPRTEEIFHTDSDGYRVGRSAIDAVAKCRKRCWKYDWVVDLDIQKFFDSVPWEFIVKAVTANTDQRWVLLYVERWLRAPLQHPDGSLEEREQGTPQGSAVSPVLANLFLHYAFDVWMARNFPSVPFERYVDDAVVHCTSERQALAVRVAIGQRMEEVGLKLHPAKTKIVYCKDANRRGGYRHVSFDFLGYTFRPRQARNKQGRSFTAFLPAMSRDKLTAKGREVRRWQLHRRVNDTLADLAEAINPIVRGWMNYWGHFYRSQMYVLLRRINTYLMRWARKKYRRLRSSKRIQAWWERLVQQAPGLFAHWRWTTEGALVAGR</sequence>
<proteinExistence type="predicted"/>
<reference evidence="3 4" key="1">
    <citation type="submission" date="2018-01" db="EMBL/GenBank/DDBJ databases">
        <title>Draft genome sequence of Sphaerisporangium sp. 7K107.</title>
        <authorList>
            <person name="Sahin N."/>
            <person name="Saygin H."/>
            <person name="Ay H."/>
        </authorList>
    </citation>
    <scope>NUCLEOTIDE SEQUENCE [LARGE SCALE GENOMIC DNA]</scope>
    <source>
        <strain evidence="3 4">7K107</strain>
    </source>
</reference>
<dbReference type="Proteomes" id="UP000248544">
    <property type="component" value="Unassembled WGS sequence"/>
</dbReference>
<dbReference type="InterPro" id="IPR000477">
    <property type="entry name" value="RT_dom"/>
</dbReference>
<dbReference type="PANTHER" id="PTHR34047:SF3">
    <property type="entry name" value="BLR2052 PROTEIN"/>
    <property type="match status" value="1"/>
</dbReference>
<keyword evidence="3" id="KW-0808">Transferase</keyword>
<dbReference type="PROSITE" id="PS50878">
    <property type="entry name" value="RT_POL"/>
    <property type="match status" value="1"/>
</dbReference>
<keyword evidence="3" id="KW-0695">RNA-directed DNA polymerase</keyword>
<dbReference type="GO" id="GO:0003964">
    <property type="term" value="F:RNA-directed DNA polymerase activity"/>
    <property type="evidence" value="ECO:0007669"/>
    <property type="project" value="UniProtKB-KW"/>
</dbReference>
<organism evidence="3 4">
    <name type="scientific">Spongiactinospora gelatinilytica</name>
    <dbReference type="NCBI Taxonomy" id="2666298"/>
    <lineage>
        <taxon>Bacteria</taxon>
        <taxon>Bacillati</taxon>
        <taxon>Actinomycetota</taxon>
        <taxon>Actinomycetes</taxon>
        <taxon>Streptosporangiales</taxon>
        <taxon>Streptosporangiaceae</taxon>
        <taxon>Spongiactinospora</taxon>
    </lineage>
</organism>
<feature type="compositionally biased region" description="Basic and acidic residues" evidence="1">
    <location>
        <begin position="22"/>
        <end position="37"/>
    </location>
</feature>
<evidence type="ECO:0000259" key="2">
    <source>
        <dbReference type="PROSITE" id="PS50878"/>
    </source>
</evidence>
<dbReference type="InterPro" id="IPR030931">
    <property type="entry name" value="Group_II_RT_mat"/>
</dbReference>
<dbReference type="CDD" id="cd01651">
    <property type="entry name" value="RT_G2_intron"/>
    <property type="match status" value="1"/>
</dbReference>
<name>A0A2W2G9B4_9ACTN</name>
<dbReference type="Pfam" id="PF00078">
    <property type="entry name" value="RVT_1"/>
    <property type="match status" value="1"/>
</dbReference>
<evidence type="ECO:0000256" key="1">
    <source>
        <dbReference type="SAM" id="MobiDB-lite"/>
    </source>
</evidence>
<evidence type="ECO:0000313" key="4">
    <source>
        <dbReference type="Proteomes" id="UP000248544"/>
    </source>
</evidence>
<feature type="domain" description="Reverse transcriptase" evidence="2">
    <location>
        <begin position="76"/>
        <end position="318"/>
    </location>
</feature>
<dbReference type="InterPro" id="IPR043502">
    <property type="entry name" value="DNA/RNA_pol_sf"/>
</dbReference>
<feature type="region of interest" description="Disordered" evidence="1">
    <location>
        <begin position="1"/>
        <end position="37"/>
    </location>
</feature>
<keyword evidence="4" id="KW-1185">Reference proteome</keyword>
<evidence type="ECO:0000313" key="3">
    <source>
        <dbReference type="EMBL" id="PZG30817.1"/>
    </source>
</evidence>
<protein>
    <submittedName>
        <fullName evidence="3">Group II intron reverse transcriptase/maturase</fullName>
    </submittedName>
</protein>
<accession>A0A2W2G9B4</accession>
<dbReference type="AlphaFoldDB" id="A0A2W2G9B4"/>
<dbReference type="InterPro" id="IPR013597">
    <property type="entry name" value="Mat_intron_G2"/>
</dbReference>
<keyword evidence="3" id="KW-0548">Nucleotidyltransferase</keyword>
<comment type="caution">
    <text evidence="3">The sequence shown here is derived from an EMBL/GenBank/DDBJ whole genome shotgun (WGS) entry which is preliminary data.</text>
</comment>
<gene>
    <name evidence="3" type="primary">ltrA</name>
    <name evidence="3" type="ORF">C1I98_30935</name>
</gene>
<dbReference type="InterPro" id="IPR051083">
    <property type="entry name" value="GrpII_Intron_Splice-Mob/Def"/>
</dbReference>
<dbReference type="NCBIfam" id="TIGR04416">
    <property type="entry name" value="group_II_RT_mat"/>
    <property type="match status" value="1"/>
</dbReference>
<dbReference type="EMBL" id="POUA01000344">
    <property type="protein sequence ID" value="PZG30817.1"/>
    <property type="molecule type" value="Genomic_DNA"/>
</dbReference>
<dbReference type="Pfam" id="PF08388">
    <property type="entry name" value="GIIM"/>
    <property type="match status" value="1"/>
</dbReference>
<dbReference type="PANTHER" id="PTHR34047">
    <property type="entry name" value="NUCLEAR INTRON MATURASE 1, MITOCHONDRIAL-RELATED"/>
    <property type="match status" value="1"/>
</dbReference>
<dbReference type="SUPFAM" id="SSF56672">
    <property type="entry name" value="DNA/RNA polymerases"/>
    <property type="match status" value="1"/>
</dbReference>